<dbReference type="Pfam" id="PF02127">
    <property type="entry name" value="Peptidase_M18"/>
    <property type="match status" value="2"/>
</dbReference>
<keyword evidence="3 9" id="KW-0031">Aminopeptidase</keyword>
<comment type="similarity">
    <text evidence="2 9">Belongs to the peptidase M18 family.</text>
</comment>
<evidence type="ECO:0000256" key="10">
    <source>
        <dbReference type="RuleBase" id="RU004387"/>
    </source>
</evidence>
<evidence type="ECO:0000256" key="7">
    <source>
        <dbReference type="ARBA" id="ARBA00022833"/>
    </source>
</evidence>
<dbReference type="AlphaFoldDB" id="A0A506UD85"/>
<reference evidence="11 12" key="1">
    <citation type="submission" date="2019-06" db="EMBL/GenBank/DDBJ databases">
        <authorList>
            <person name="Li M."/>
        </authorList>
    </citation>
    <scope>NUCLEOTIDE SEQUENCE [LARGE SCALE GENOMIC DNA]</scope>
    <source>
        <strain evidence="11 12">BGMRC2036</strain>
    </source>
</reference>
<comment type="caution">
    <text evidence="11">The sequence shown here is derived from an EMBL/GenBank/DDBJ whole genome shotgun (WGS) entry which is preliminary data.</text>
</comment>
<dbReference type="OrthoDB" id="5288740at2"/>
<dbReference type="EC" id="3.4.11.-" evidence="10"/>
<keyword evidence="6 9" id="KW-0378">Hydrolase</keyword>
<comment type="cofactor">
    <cofactor evidence="1 10">
        <name>Zn(2+)</name>
        <dbReference type="ChEBI" id="CHEBI:29105"/>
    </cofactor>
</comment>
<accession>A0A506UD85</accession>
<keyword evidence="4 9" id="KW-0645">Protease</keyword>
<evidence type="ECO:0000313" key="12">
    <source>
        <dbReference type="Proteomes" id="UP000318801"/>
    </source>
</evidence>
<dbReference type="Proteomes" id="UP000318801">
    <property type="component" value="Unassembled WGS sequence"/>
</dbReference>
<organism evidence="11 12">
    <name type="scientific">Martelella alba</name>
    <dbReference type="NCBI Taxonomy" id="2590451"/>
    <lineage>
        <taxon>Bacteria</taxon>
        <taxon>Pseudomonadati</taxon>
        <taxon>Pseudomonadota</taxon>
        <taxon>Alphaproteobacteria</taxon>
        <taxon>Hyphomicrobiales</taxon>
        <taxon>Aurantimonadaceae</taxon>
        <taxon>Martelella</taxon>
    </lineage>
</organism>
<proteinExistence type="inferred from homology"/>
<evidence type="ECO:0000256" key="2">
    <source>
        <dbReference type="ARBA" id="ARBA00008290"/>
    </source>
</evidence>
<keyword evidence="8 9" id="KW-0482">Metalloprotease</keyword>
<evidence type="ECO:0000256" key="1">
    <source>
        <dbReference type="ARBA" id="ARBA00001947"/>
    </source>
</evidence>
<dbReference type="GO" id="GO:0008237">
    <property type="term" value="F:metallopeptidase activity"/>
    <property type="evidence" value="ECO:0007669"/>
    <property type="project" value="UniProtKB-KW"/>
</dbReference>
<evidence type="ECO:0000256" key="6">
    <source>
        <dbReference type="ARBA" id="ARBA00022801"/>
    </source>
</evidence>
<dbReference type="GO" id="GO:0004177">
    <property type="term" value="F:aminopeptidase activity"/>
    <property type="evidence" value="ECO:0007669"/>
    <property type="project" value="UniProtKB-KW"/>
</dbReference>
<dbReference type="SUPFAM" id="SSF101821">
    <property type="entry name" value="Aminopeptidase/glucanase lid domain"/>
    <property type="match status" value="1"/>
</dbReference>
<dbReference type="PANTHER" id="PTHR28570:SF3">
    <property type="entry name" value="ASPARTYL AMINOPEPTIDASE"/>
    <property type="match status" value="1"/>
</dbReference>
<evidence type="ECO:0000256" key="8">
    <source>
        <dbReference type="ARBA" id="ARBA00023049"/>
    </source>
</evidence>
<dbReference type="GO" id="GO:0006508">
    <property type="term" value="P:proteolysis"/>
    <property type="evidence" value="ECO:0007669"/>
    <property type="project" value="UniProtKB-KW"/>
</dbReference>
<evidence type="ECO:0000256" key="9">
    <source>
        <dbReference type="RuleBase" id="RU004386"/>
    </source>
</evidence>
<dbReference type="GO" id="GO:0005737">
    <property type="term" value="C:cytoplasm"/>
    <property type="evidence" value="ECO:0007669"/>
    <property type="project" value="UniProtKB-ARBA"/>
</dbReference>
<keyword evidence="7 9" id="KW-0862">Zinc</keyword>
<dbReference type="SUPFAM" id="SSF53187">
    <property type="entry name" value="Zn-dependent exopeptidases"/>
    <property type="match status" value="1"/>
</dbReference>
<keyword evidence="12" id="KW-1185">Reference proteome</keyword>
<dbReference type="PRINTS" id="PR00932">
    <property type="entry name" value="AMINO1PTASE"/>
</dbReference>
<dbReference type="Gene3D" id="3.40.630.10">
    <property type="entry name" value="Zn peptidases"/>
    <property type="match status" value="1"/>
</dbReference>
<evidence type="ECO:0000256" key="5">
    <source>
        <dbReference type="ARBA" id="ARBA00022723"/>
    </source>
</evidence>
<evidence type="ECO:0000256" key="3">
    <source>
        <dbReference type="ARBA" id="ARBA00022438"/>
    </source>
</evidence>
<keyword evidence="5 9" id="KW-0479">Metal-binding</keyword>
<dbReference type="InterPro" id="IPR023358">
    <property type="entry name" value="Peptidase_M18_dom2"/>
</dbReference>
<protein>
    <recommendedName>
        <fullName evidence="10">M18 family aminopeptidase</fullName>
        <ecNumber evidence="10">3.4.11.-</ecNumber>
    </recommendedName>
</protein>
<dbReference type="EMBL" id="VHLG01000002">
    <property type="protein sequence ID" value="TPW32402.1"/>
    <property type="molecule type" value="Genomic_DNA"/>
</dbReference>
<dbReference type="Gene3D" id="2.30.250.10">
    <property type="entry name" value="Aminopeptidase i, Domain 2"/>
    <property type="match status" value="1"/>
</dbReference>
<dbReference type="PANTHER" id="PTHR28570">
    <property type="entry name" value="ASPARTYL AMINOPEPTIDASE"/>
    <property type="match status" value="1"/>
</dbReference>
<name>A0A506UD85_9HYPH</name>
<sequence>MKVPEMKLIDFLNQAVSPYHTVTTAIALLETAGFERLIPEAPAKPGKHYTVIGGKTLFAWIAPEQADAFHIVSAHTDFPSLRVKTEPYISRLGSHFLAIHPYDGPNLARWMDRDLKLAGRIYVSDKGRVRPKMIAPDLGFRTIGLPTHMSPGGDAINAQTDLHAFFGTGKALSPETFWEMLTGDDNGQPLEHDLYLHEAAGASHFGVDDGFVSSGRLDNLISCFSALSALAGTKSATGNTIPMVALFDAEEIGSGTWLGAKSPLLENLLKKLGGDDVTAMIGRSAQISLDVAHAVHPLTPELFDSQKSPMMAGGPVCKYGIRGNYAYSANLMAQIRLLASQIDCPLQQFTYRADRGQGGSLGPHSSTALSIRTIDLGAPIFAMHSIREVCAEADVTATTGLISAFLAASAFFTGYDDD</sequence>
<evidence type="ECO:0000313" key="11">
    <source>
        <dbReference type="EMBL" id="TPW32402.1"/>
    </source>
</evidence>
<dbReference type="GO" id="GO:0008270">
    <property type="term" value="F:zinc ion binding"/>
    <property type="evidence" value="ECO:0007669"/>
    <property type="project" value="InterPro"/>
</dbReference>
<gene>
    <name evidence="11" type="ORF">FJU08_05220</name>
</gene>
<evidence type="ECO:0000256" key="4">
    <source>
        <dbReference type="ARBA" id="ARBA00022670"/>
    </source>
</evidence>
<dbReference type="InterPro" id="IPR001948">
    <property type="entry name" value="Peptidase_M18"/>
</dbReference>